<organism evidence="2">
    <name type="scientific">marine metagenome</name>
    <dbReference type="NCBI Taxonomy" id="408172"/>
    <lineage>
        <taxon>unclassified sequences</taxon>
        <taxon>metagenomes</taxon>
        <taxon>ecological metagenomes</taxon>
    </lineage>
</organism>
<feature type="domain" description="FAD dependent oxidoreductase" evidence="1">
    <location>
        <begin position="11"/>
        <end position="197"/>
    </location>
</feature>
<evidence type="ECO:0000259" key="1">
    <source>
        <dbReference type="Pfam" id="PF01266"/>
    </source>
</evidence>
<protein>
    <recommendedName>
        <fullName evidence="1">FAD dependent oxidoreductase domain-containing protein</fullName>
    </recommendedName>
</protein>
<sequence length="197" mass="22242">MSEDAKFKSLVGVIGAGIQGVCISLCLIKKGFKVTLIDRDDPGKDSASTGNAGHFSPYASVPINRSDILVDVPSMLFSSTGPLALKWNYVYKMIPWFLKFIKNCNKKNMMHTAKYMHQILNLALPAYDELFSDIDISGLVESKGIIYFWTKNDLKSRELEINIRNELGVKQQLLTRHEIHDLEPHIKKVYHAGVLYP</sequence>
<dbReference type="EMBL" id="UINC01204588">
    <property type="protein sequence ID" value="SVE25383.1"/>
    <property type="molecule type" value="Genomic_DNA"/>
</dbReference>
<reference evidence="2" key="1">
    <citation type="submission" date="2018-05" db="EMBL/GenBank/DDBJ databases">
        <authorList>
            <person name="Lanie J.A."/>
            <person name="Ng W.-L."/>
            <person name="Kazmierczak K.M."/>
            <person name="Andrzejewski T.M."/>
            <person name="Davidsen T.M."/>
            <person name="Wayne K.J."/>
            <person name="Tettelin H."/>
            <person name="Glass J.I."/>
            <person name="Rusch D."/>
            <person name="Podicherti R."/>
            <person name="Tsui H.-C.T."/>
            <person name="Winkler M.E."/>
        </authorList>
    </citation>
    <scope>NUCLEOTIDE SEQUENCE</scope>
</reference>
<evidence type="ECO:0000313" key="2">
    <source>
        <dbReference type="EMBL" id="SVE25383.1"/>
    </source>
</evidence>
<dbReference type="InterPro" id="IPR036188">
    <property type="entry name" value="FAD/NAD-bd_sf"/>
</dbReference>
<feature type="non-terminal residue" evidence="2">
    <location>
        <position position="1"/>
    </location>
</feature>
<feature type="non-terminal residue" evidence="2">
    <location>
        <position position="197"/>
    </location>
</feature>
<dbReference type="Pfam" id="PF01266">
    <property type="entry name" value="DAO"/>
    <property type="match status" value="1"/>
</dbReference>
<name>A0A383BZY2_9ZZZZ</name>
<dbReference type="SUPFAM" id="SSF51905">
    <property type="entry name" value="FAD/NAD(P)-binding domain"/>
    <property type="match status" value="1"/>
</dbReference>
<proteinExistence type="predicted"/>
<dbReference type="Gene3D" id="3.50.50.60">
    <property type="entry name" value="FAD/NAD(P)-binding domain"/>
    <property type="match status" value="1"/>
</dbReference>
<gene>
    <name evidence="2" type="ORF">METZ01_LOCUS478237</name>
</gene>
<dbReference type="InterPro" id="IPR006076">
    <property type="entry name" value="FAD-dep_OxRdtase"/>
</dbReference>
<dbReference type="AlphaFoldDB" id="A0A383BZY2"/>
<accession>A0A383BZY2</accession>